<evidence type="ECO:0000313" key="3">
    <source>
        <dbReference type="EMBL" id="KAL3389820.1"/>
    </source>
</evidence>
<reference evidence="3 4" key="1">
    <citation type="journal article" date="2024" name="bioRxiv">
        <title>A reference genome for Trichogramma kaykai: A tiny desert-dwelling parasitoid wasp with competing sex-ratio distorters.</title>
        <authorList>
            <person name="Culotta J."/>
            <person name="Lindsey A.R."/>
        </authorList>
    </citation>
    <scope>NUCLEOTIDE SEQUENCE [LARGE SCALE GENOMIC DNA]</scope>
    <source>
        <strain evidence="3 4">KSX58</strain>
    </source>
</reference>
<dbReference type="EMBL" id="JBJJXI010000122">
    <property type="protein sequence ID" value="KAL3389820.1"/>
    <property type="molecule type" value="Genomic_DNA"/>
</dbReference>
<evidence type="ECO:0000259" key="1">
    <source>
        <dbReference type="Pfam" id="PF12017"/>
    </source>
</evidence>
<dbReference type="InterPro" id="IPR048365">
    <property type="entry name" value="TNP-like_RNaseH_N"/>
</dbReference>
<evidence type="ECO:0008006" key="5">
    <source>
        <dbReference type="Google" id="ProtNLM"/>
    </source>
</evidence>
<dbReference type="Proteomes" id="UP001627154">
    <property type="component" value="Unassembled WGS sequence"/>
</dbReference>
<accession>A0ABD2WAY7</accession>
<organism evidence="3 4">
    <name type="scientific">Trichogramma kaykai</name>
    <dbReference type="NCBI Taxonomy" id="54128"/>
    <lineage>
        <taxon>Eukaryota</taxon>
        <taxon>Metazoa</taxon>
        <taxon>Ecdysozoa</taxon>
        <taxon>Arthropoda</taxon>
        <taxon>Hexapoda</taxon>
        <taxon>Insecta</taxon>
        <taxon>Pterygota</taxon>
        <taxon>Neoptera</taxon>
        <taxon>Endopterygota</taxon>
        <taxon>Hymenoptera</taxon>
        <taxon>Apocrita</taxon>
        <taxon>Proctotrupomorpha</taxon>
        <taxon>Chalcidoidea</taxon>
        <taxon>Trichogrammatidae</taxon>
        <taxon>Trichogramma</taxon>
    </lineage>
</organism>
<dbReference type="Pfam" id="PF12017">
    <property type="entry name" value="Tnp_P_element"/>
    <property type="match status" value="1"/>
</dbReference>
<name>A0ABD2WAY7_9HYME</name>
<proteinExistence type="predicted"/>
<sequence length="222" mass="25428">MQLNHIGKRKCEEDEKQFALGLYYKSPKAYKFLLNYFNLPCLTNIYKWVNSINLRPGVNVDFLEQLKIKLKSKNNYEKLSVLMWDEMSIKKGLSYNTKLDLLEGFQDMSDEFGGRNSEIVSSVLVFMIGGLMGDWKQPFMYLPTAGSVPGSELSKIIKRVVERALDVGFDIRHMVCDQLTSNRKAVGELGVTLENPFIYVDKKKLPSAMMFLTLSNVFGMFC</sequence>
<feature type="domain" description="Transposable element P transposase-like RNase H" evidence="2">
    <location>
        <begin position="55"/>
        <end position="190"/>
    </location>
</feature>
<feature type="domain" description="THAP9-like helix-turn-helix" evidence="1">
    <location>
        <begin position="8"/>
        <end position="48"/>
    </location>
</feature>
<evidence type="ECO:0000313" key="4">
    <source>
        <dbReference type="Proteomes" id="UP001627154"/>
    </source>
</evidence>
<protein>
    <recommendedName>
        <fullName evidence="5">Transposable element P transposase</fullName>
    </recommendedName>
</protein>
<dbReference type="InterPro" id="IPR021896">
    <property type="entry name" value="THAP9-like_HTH"/>
</dbReference>
<comment type="caution">
    <text evidence="3">The sequence shown here is derived from an EMBL/GenBank/DDBJ whole genome shotgun (WGS) entry which is preliminary data.</text>
</comment>
<evidence type="ECO:0000259" key="2">
    <source>
        <dbReference type="Pfam" id="PF21787"/>
    </source>
</evidence>
<gene>
    <name evidence="3" type="ORF">TKK_015181</name>
</gene>
<dbReference type="AlphaFoldDB" id="A0ABD2WAY7"/>
<dbReference type="Pfam" id="PF21787">
    <property type="entry name" value="TNP-like_RNaseH_N"/>
    <property type="match status" value="1"/>
</dbReference>
<keyword evidence="4" id="KW-1185">Reference proteome</keyword>